<dbReference type="InterPro" id="IPR001365">
    <property type="entry name" value="A_deaminase_dom"/>
</dbReference>
<feature type="binding site" evidence="7">
    <location>
        <position position="220"/>
    </location>
    <ligand>
        <name>Zn(2+)</name>
        <dbReference type="ChEBI" id="CHEBI:29105"/>
        <note>catalytic</note>
    </ligand>
</feature>
<feature type="binding site" evidence="7">
    <location>
        <position position="302"/>
    </location>
    <ligand>
        <name>substrate</name>
    </ligand>
</feature>
<dbReference type="GO" id="GO:0006146">
    <property type="term" value="P:adenine catabolic process"/>
    <property type="evidence" value="ECO:0007669"/>
    <property type="project" value="UniProtKB-UniRule"/>
</dbReference>
<proteinExistence type="inferred from homology"/>
<evidence type="ECO:0000259" key="8">
    <source>
        <dbReference type="Pfam" id="PF00962"/>
    </source>
</evidence>
<evidence type="ECO:0000256" key="6">
    <source>
        <dbReference type="ARBA" id="ARBA00023242"/>
    </source>
</evidence>
<dbReference type="InterPro" id="IPR028892">
    <property type="entry name" value="ADE"/>
</dbReference>
<keyword evidence="4 7" id="KW-0862">Zinc</keyword>
<comment type="similarity">
    <text evidence="7">Belongs to the metallo-dependent hydrolases superfamily. Adenosine and AMP deaminases family. Adenine deaminase type 2 subfamily.</text>
</comment>
<dbReference type="GO" id="GO:0005634">
    <property type="term" value="C:nucleus"/>
    <property type="evidence" value="ECO:0007669"/>
    <property type="project" value="UniProtKB-SubCell"/>
</dbReference>
<keyword evidence="1 7" id="KW-0963">Cytoplasm</keyword>
<keyword evidence="3 7" id="KW-0378">Hydrolase</keyword>
<feature type="binding site" evidence="7">
    <location>
        <position position="21"/>
    </location>
    <ligand>
        <name>Zn(2+)</name>
        <dbReference type="ChEBI" id="CHEBI:29105"/>
        <note>catalytic</note>
    </ligand>
</feature>
<feature type="site" description="Important for catalytic activity" evidence="7">
    <location>
        <position position="244"/>
    </location>
</feature>
<dbReference type="SUPFAM" id="SSF51556">
    <property type="entry name" value="Metallo-dependent hydrolases"/>
    <property type="match status" value="1"/>
</dbReference>
<dbReference type="GO" id="GO:0009117">
    <property type="term" value="P:nucleotide metabolic process"/>
    <property type="evidence" value="ECO:0007669"/>
    <property type="project" value="UniProtKB-KW"/>
</dbReference>
<dbReference type="Gene3D" id="3.20.20.140">
    <property type="entry name" value="Metal-dependent hydrolases"/>
    <property type="match status" value="1"/>
</dbReference>
<evidence type="ECO:0000313" key="9">
    <source>
        <dbReference type="EMBL" id="KAK4455120.1"/>
    </source>
</evidence>
<dbReference type="NCBIfam" id="TIGR01430">
    <property type="entry name" value="aden_deam"/>
    <property type="match status" value="1"/>
</dbReference>
<feature type="domain" description="Adenosine deaminase" evidence="8">
    <location>
        <begin position="14"/>
        <end position="355"/>
    </location>
</feature>
<dbReference type="InterPro" id="IPR006330">
    <property type="entry name" value="Ado/ade_deaminase"/>
</dbReference>
<dbReference type="EMBL" id="MU865915">
    <property type="protein sequence ID" value="KAK4455120.1"/>
    <property type="molecule type" value="Genomic_DNA"/>
</dbReference>
<feature type="binding site" evidence="7">
    <location>
        <position position="19"/>
    </location>
    <ligand>
        <name>Zn(2+)</name>
        <dbReference type="ChEBI" id="CHEBI:29105"/>
        <note>catalytic</note>
    </ligand>
</feature>
<dbReference type="Pfam" id="PF00962">
    <property type="entry name" value="A_deaminase"/>
    <property type="match status" value="1"/>
</dbReference>
<dbReference type="GO" id="GO:0043103">
    <property type="term" value="P:hypoxanthine salvage"/>
    <property type="evidence" value="ECO:0007669"/>
    <property type="project" value="UniProtKB-UniRule"/>
</dbReference>
<evidence type="ECO:0000256" key="2">
    <source>
        <dbReference type="ARBA" id="ARBA00022723"/>
    </source>
</evidence>
<accession>A0AAV9H563</accession>
<name>A0AAV9H563_9PEZI</name>
<reference evidence="9" key="2">
    <citation type="submission" date="2023-05" db="EMBL/GenBank/DDBJ databases">
        <authorList>
            <consortium name="Lawrence Berkeley National Laboratory"/>
            <person name="Steindorff A."/>
            <person name="Hensen N."/>
            <person name="Bonometti L."/>
            <person name="Westerberg I."/>
            <person name="Brannstrom I.O."/>
            <person name="Guillou S."/>
            <person name="Cros-Aarteil S."/>
            <person name="Calhoun S."/>
            <person name="Haridas S."/>
            <person name="Kuo A."/>
            <person name="Mondo S."/>
            <person name="Pangilinan J."/>
            <person name="Riley R."/>
            <person name="Labutti K."/>
            <person name="Andreopoulos B."/>
            <person name="Lipzen A."/>
            <person name="Chen C."/>
            <person name="Yanf M."/>
            <person name="Daum C."/>
            <person name="Ng V."/>
            <person name="Clum A."/>
            <person name="Ohm R."/>
            <person name="Martin F."/>
            <person name="Silar P."/>
            <person name="Natvig D."/>
            <person name="Lalanne C."/>
            <person name="Gautier V."/>
            <person name="Ament-Velasquez S.L."/>
            <person name="Kruys A."/>
            <person name="Hutchinson M.I."/>
            <person name="Powell A.J."/>
            <person name="Barry K."/>
            <person name="Miller A.N."/>
            <person name="Grigoriev I.V."/>
            <person name="Debuchy R."/>
            <person name="Gladieux P."/>
            <person name="Thoren M.H."/>
            <person name="Johannesson H."/>
        </authorList>
    </citation>
    <scope>NUCLEOTIDE SEQUENCE</scope>
    <source>
        <strain evidence="9">PSN243</strain>
    </source>
</reference>
<dbReference type="PROSITE" id="PS00485">
    <property type="entry name" value="A_DEAMINASE"/>
    <property type="match status" value="1"/>
</dbReference>
<evidence type="ECO:0000256" key="7">
    <source>
        <dbReference type="HAMAP-Rule" id="MF_03145"/>
    </source>
</evidence>
<comment type="function">
    <text evidence="7">Catalyzes the hydrolytic deamination of adenine to hypoxanthine. Plays an important role in the purine salvage pathway and in nitrogen catabolism.</text>
</comment>
<comment type="caution">
    <text evidence="9">The sequence shown here is derived from an EMBL/GenBank/DDBJ whole genome shotgun (WGS) entry which is preliminary data.</text>
</comment>
<dbReference type="AlphaFoldDB" id="A0AAV9H563"/>
<sequence length="365" mass="39950">MCKSPLHPLLTALPKYEHHVHLEGTLSPSLLFTLAAKNNISLPPSSPSPSSPDPPDPAFLSPATLSARYTSFSSLSDFLHYYYLAFRVLLTPADFESLTYSYLSHAARSANLRHAEVFFDPQGHTSRGVPISHVVDGFLAAAARIKAEFGLTATLTPCLLRDFSVEDGLSCLKEMISSGFYRDGKLIGLGLCGTEISKPPAMWKPIFDLAKHHGIHRTAHAGEEGPAAYVRAAVEEFGLERVDHGVRAAEEEEVVGFLVERGVMLTMCPVSNVALKGFASLGETPVRRFLDRGVRFSLNSDDPAYFGGYLQDVYCAVEEAFGLSAGEWETIARNAVEGSWCSQERKAELLDEVEKVLRGWTEKGE</sequence>
<keyword evidence="6 7" id="KW-0539">Nucleus</keyword>
<evidence type="ECO:0000256" key="4">
    <source>
        <dbReference type="ARBA" id="ARBA00022833"/>
    </source>
</evidence>
<dbReference type="Proteomes" id="UP001321760">
    <property type="component" value="Unassembled WGS sequence"/>
</dbReference>
<organism evidence="9 10">
    <name type="scientific">Podospora aff. communis PSN243</name>
    <dbReference type="NCBI Taxonomy" id="3040156"/>
    <lineage>
        <taxon>Eukaryota</taxon>
        <taxon>Fungi</taxon>
        <taxon>Dikarya</taxon>
        <taxon>Ascomycota</taxon>
        <taxon>Pezizomycotina</taxon>
        <taxon>Sordariomycetes</taxon>
        <taxon>Sordariomycetidae</taxon>
        <taxon>Sordariales</taxon>
        <taxon>Podosporaceae</taxon>
        <taxon>Podospora</taxon>
    </lineage>
</organism>
<dbReference type="InterPro" id="IPR032466">
    <property type="entry name" value="Metal_Hydrolase"/>
</dbReference>
<feature type="active site" description="Proton donor" evidence="7">
    <location>
        <position position="223"/>
    </location>
</feature>
<gene>
    <name evidence="7" type="primary">AAH1</name>
    <name evidence="9" type="ORF">QBC34DRAFT_107956</name>
</gene>
<dbReference type="GO" id="GO:0008270">
    <property type="term" value="F:zinc ion binding"/>
    <property type="evidence" value="ECO:0007669"/>
    <property type="project" value="UniProtKB-UniRule"/>
</dbReference>
<keyword evidence="10" id="KW-1185">Reference proteome</keyword>
<evidence type="ECO:0000256" key="3">
    <source>
        <dbReference type="ARBA" id="ARBA00022801"/>
    </source>
</evidence>
<comment type="cofactor">
    <cofactor evidence="7">
        <name>Zn(2+)</name>
        <dbReference type="ChEBI" id="CHEBI:29105"/>
    </cofactor>
    <text evidence="7">Binds 1 zinc ion per subunit.</text>
</comment>
<evidence type="ECO:0000256" key="5">
    <source>
        <dbReference type="ARBA" id="ARBA00023080"/>
    </source>
</evidence>
<dbReference type="PANTHER" id="PTHR43114">
    <property type="entry name" value="ADENINE DEAMINASE"/>
    <property type="match status" value="1"/>
</dbReference>
<evidence type="ECO:0000313" key="10">
    <source>
        <dbReference type="Proteomes" id="UP001321760"/>
    </source>
</evidence>
<protein>
    <recommendedName>
        <fullName evidence="7">Adenine deaminase</fullName>
        <shortName evidence="7">ADE</shortName>
        <ecNumber evidence="7">3.5.4.2</ecNumber>
    </recommendedName>
    <alternativeName>
        <fullName evidence="7">Adenine aminohydrolase</fullName>
        <shortName evidence="7">AAH</shortName>
    </alternativeName>
</protein>
<comment type="catalytic activity">
    <reaction evidence="7">
        <text>adenine + H2O + H(+) = hypoxanthine + NH4(+)</text>
        <dbReference type="Rhea" id="RHEA:23688"/>
        <dbReference type="ChEBI" id="CHEBI:15377"/>
        <dbReference type="ChEBI" id="CHEBI:15378"/>
        <dbReference type="ChEBI" id="CHEBI:16708"/>
        <dbReference type="ChEBI" id="CHEBI:17368"/>
        <dbReference type="ChEBI" id="CHEBI:28938"/>
        <dbReference type="EC" id="3.5.4.2"/>
    </reaction>
</comment>
<reference evidence="9" key="1">
    <citation type="journal article" date="2023" name="Mol. Phylogenet. Evol.">
        <title>Genome-scale phylogeny and comparative genomics of the fungal order Sordariales.</title>
        <authorList>
            <person name="Hensen N."/>
            <person name="Bonometti L."/>
            <person name="Westerberg I."/>
            <person name="Brannstrom I.O."/>
            <person name="Guillou S."/>
            <person name="Cros-Aarteil S."/>
            <person name="Calhoun S."/>
            <person name="Haridas S."/>
            <person name="Kuo A."/>
            <person name="Mondo S."/>
            <person name="Pangilinan J."/>
            <person name="Riley R."/>
            <person name="LaButti K."/>
            <person name="Andreopoulos B."/>
            <person name="Lipzen A."/>
            <person name="Chen C."/>
            <person name="Yan M."/>
            <person name="Daum C."/>
            <person name="Ng V."/>
            <person name="Clum A."/>
            <person name="Steindorff A."/>
            <person name="Ohm R.A."/>
            <person name="Martin F."/>
            <person name="Silar P."/>
            <person name="Natvig D.O."/>
            <person name="Lalanne C."/>
            <person name="Gautier V."/>
            <person name="Ament-Velasquez S.L."/>
            <person name="Kruys A."/>
            <person name="Hutchinson M.I."/>
            <person name="Powell A.J."/>
            <person name="Barry K."/>
            <person name="Miller A.N."/>
            <person name="Grigoriev I.V."/>
            <person name="Debuchy R."/>
            <person name="Gladieux P."/>
            <person name="Hiltunen Thoren M."/>
            <person name="Johannesson H."/>
        </authorList>
    </citation>
    <scope>NUCLEOTIDE SEQUENCE</scope>
    <source>
        <strain evidence="9">PSN243</strain>
    </source>
</reference>
<feature type="binding site" evidence="7">
    <location>
        <position position="301"/>
    </location>
    <ligand>
        <name>Zn(2+)</name>
        <dbReference type="ChEBI" id="CHEBI:29105"/>
        <note>catalytic</note>
    </ligand>
</feature>
<keyword evidence="5 7" id="KW-0546">Nucleotide metabolism</keyword>
<dbReference type="PANTHER" id="PTHR43114:SF6">
    <property type="entry name" value="ADENINE DEAMINASE"/>
    <property type="match status" value="1"/>
</dbReference>
<dbReference type="EC" id="3.5.4.2" evidence="7"/>
<dbReference type="InterPro" id="IPR006650">
    <property type="entry name" value="A/AMP_deam_AS"/>
</dbReference>
<dbReference type="GO" id="GO:0000034">
    <property type="term" value="F:adenine deaminase activity"/>
    <property type="evidence" value="ECO:0007669"/>
    <property type="project" value="UniProtKB-UniRule"/>
</dbReference>
<comment type="subcellular location">
    <subcellularLocation>
        <location evidence="7">Cytoplasm</location>
    </subcellularLocation>
    <subcellularLocation>
        <location evidence="7">Nucleus</location>
    </subcellularLocation>
</comment>
<keyword evidence="2 7" id="KW-0479">Metal-binding</keyword>
<dbReference type="GO" id="GO:0009168">
    <property type="term" value="P:purine ribonucleoside monophosphate biosynthetic process"/>
    <property type="evidence" value="ECO:0007669"/>
    <property type="project" value="InterPro"/>
</dbReference>
<dbReference type="HAMAP" id="MF_01962">
    <property type="entry name" value="Adenine_deaminase"/>
    <property type="match status" value="1"/>
</dbReference>
<dbReference type="GO" id="GO:0005829">
    <property type="term" value="C:cytosol"/>
    <property type="evidence" value="ECO:0007669"/>
    <property type="project" value="TreeGrafter"/>
</dbReference>
<evidence type="ECO:0000256" key="1">
    <source>
        <dbReference type="ARBA" id="ARBA00022490"/>
    </source>
</evidence>